<dbReference type="Pfam" id="PF08308">
    <property type="entry name" value="PEGA"/>
    <property type="match status" value="1"/>
</dbReference>
<dbReference type="InterPro" id="IPR013229">
    <property type="entry name" value="PEGA"/>
</dbReference>
<dbReference type="HOGENOM" id="CLU_1048121_0_0_2"/>
<dbReference type="AlphaFoldDB" id="A4FXG0"/>
<gene>
    <name evidence="3" type="ordered locus">MmarC5_0575</name>
</gene>
<evidence type="ECO:0000313" key="3">
    <source>
        <dbReference type="EMBL" id="ABO34889.1"/>
    </source>
</evidence>
<keyword evidence="1" id="KW-0812">Transmembrane</keyword>
<dbReference type="eggNOG" id="arCOG06661">
    <property type="taxonomic scope" value="Archaea"/>
</dbReference>
<dbReference type="KEGG" id="mmq:MmarC5_0575"/>
<dbReference type="EMBL" id="CP000609">
    <property type="protein sequence ID" value="ABO34889.1"/>
    <property type="molecule type" value="Genomic_DNA"/>
</dbReference>
<evidence type="ECO:0000313" key="4">
    <source>
        <dbReference type="Proteomes" id="UP000000253"/>
    </source>
</evidence>
<feature type="domain" description="PEGA" evidence="2">
    <location>
        <begin position="142"/>
        <end position="208"/>
    </location>
</feature>
<keyword evidence="1" id="KW-0472">Membrane</keyword>
<dbReference type="OrthoDB" id="94332at2157"/>
<dbReference type="GeneID" id="4929051"/>
<accession>A4FXG0</accession>
<organism evidence="3 4">
    <name type="scientific">Methanococcus maripaludis (strain C5 / ATCC BAA-1333)</name>
    <dbReference type="NCBI Taxonomy" id="402880"/>
    <lineage>
        <taxon>Archaea</taxon>
        <taxon>Methanobacteriati</taxon>
        <taxon>Methanobacteriota</taxon>
        <taxon>Methanomada group</taxon>
        <taxon>Methanococci</taxon>
        <taxon>Methanococcales</taxon>
        <taxon>Methanococcaceae</taxon>
        <taxon>Methanococcus</taxon>
    </lineage>
</organism>
<sequence>MFKKSVFILLLCIILNIISVSAVPYLDAEISDLKIERGTTDRIYVEVKEISGTSNAHKITVIPEIYGDNVKISPENIEIPIIGDGTIIKVSFKINTSKDTELGEKSGKIIIEYYDYDSENDVYLGPKTIQKEFTCEIIEGYGTYSINSNPENISIYLDGNYIGNTPLNASVKEGNHFLRLSSETFGNYSEKITVNAGESGSIFKNFKEAEKIENLDNVSENIFISENTSESSSDFSEVSKNIGFEGILVYFGFLLAALFIIFTVTKNKY</sequence>
<reference evidence="3 4" key="1">
    <citation type="submission" date="2007-03" db="EMBL/GenBank/DDBJ databases">
        <title>Complete sequence of chromosome of Methanococcus maripaludis C5.</title>
        <authorList>
            <consortium name="US DOE Joint Genome Institute"/>
            <person name="Copeland A."/>
            <person name="Lucas S."/>
            <person name="Lapidus A."/>
            <person name="Barry K."/>
            <person name="Glavina del Rio T."/>
            <person name="Dalin E."/>
            <person name="Tice H."/>
            <person name="Pitluck S."/>
            <person name="Chertkov O."/>
            <person name="Brettin T."/>
            <person name="Bruce D."/>
            <person name="Han C."/>
            <person name="Detter J.C."/>
            <person name="Schmutz J."/>
            <person name="Larimer F."/>
            <person name="Land M."/>
            <person name="Hauser L."/>
            <person name="Kyrpides N."/>
            <person name="Mikhailova N."/>
            <person name="Sieprawska-Lupa M."/>
            <person name="Whitman W.B."/>
            <person name="Richardson P."/>
        </authorList>
    </citation>
    <scope>NUCLEOTIDE SEQUENCE [LARGE SCALE GENOMIC DNA]</scope>
    <source>
        <strain evidence="4">C5 / ATCC BAA-1333</strain>
    </source>
</reference>
<name>A4FXG0_METM5</name>
<keyword evidence="1" id="KW-1133">Transmembrane helix</keyword>
<evidence type="ECO:0000256" key="1">
    <source>
        <dbReference type="SAM" id="Phobius"/>
    </source>
</evidence>
<dbReference type="Proteomes" id="UP000000253">
    <property type="component" value="Chromosome"/>
</dbReference>
<protein>
    <submittedName>
        <fullName evidence="3">PEGA domain protein</fullName>
    </submittedName>
</protein>
<dbReference type="STRING" id="402880.MmarC5_0575"/>
<evidence type="ECO:0000259" key="2">
    <source>
        <dbReference type="Pfam" id="PF08308"/>
    </source>
</evidence>
<feature type="transmembrane region" description="Helical" evidence="1">
    <location>
        <begin position="247"/>
        <end position="265"/>
    </location>
</feature>
<dbReference type="RefSeq" id="WP_011868343.1">
    <property type="nucleotide sequence ID" value="NC_009135.1"/>
</dbReference>
<proteinExistence type="predicted"/>